<dbReference type="PIRSF" id="PIRSF000386">
    <property type="entry name" value="tRNA_mtase"/>
    <property type="match status" value="1"/>
</dbReference>
<feature type="domain" description="tRNA methyltransferase TRMD/TRM10-type" evidence="18">
    <location>
        <begin position="27"/>
        <end position="253"/>
    </location>
</feature>
<name>A0A3S8ZU69_9NEIS</name>
<comment type="subunit">
    <text evidence="4 15 17">Homodimer.</text>
</comment>
<evidence type="ECO:0000256" key="1">
    <source>
        <dbReference type="ARBA" id="ARBA00002634"/>
    </source>
</evidence>
<dbReference type="AlphaFoldDB" id="A0A3S8ZU69"/>
<keyword evidence="8 15" id="KW-0489">Methyltransferase</keyword>
<dbReference type="NCBIfam" id="TIGR00088">
    <property type="entry name" value="trmD"/>
    <property type="match status" value="1"/>
</dbReference>
<evidence type="ECO:0000256" key="8">
    <source>
        <dbReference type="ARBA" id="ARBA00022603"/>
    </source>
</evidence>
<evidence type="ECO:0000256" key="4">
    <source>
        <dbReference type="ARBA" id="ARBA00011738"/>
    </source>
</evidence>
<organism evidence="19 20">
    <name type="scientific">Iodobacter ciconiae</name>
    <dbReference type="NCBI Taxonomy" id="2496266"/>
    <lineage>
        <taxon>Bacteria</taxon>
        <taxon>Pseudomonadati</taxon>
        <taxon>Pseudomonadota</taxon>
        <taxon>Betaproteobacteria</taxon>
        <taxon>Neisseriales</taxon>
        <taxon>Chitinibacteraceae</taxon>
        <taxon>Iodobacter</taxon>
    </lineage>
</organism>
<evidence type="ECO:0000256" key="17">
    <source>
        <dbReference type="RuleBase" id="RU003464"/>
    </source>
</evidence>
<evidence type="ECO:0000256" key="3">
    <source>
        <dbReference type="ARBA" id="ARBA00007630"/>
    </source>
</evidence>
<comment type="function">
    <text evidence="1 15 17">Specifically methylates guanosine-37 in various tRNAs.</text>
</comment>
<comment type="catalytic activity">
    <reaction evidence="14 15 17">
        <text>guanosine(37) in tRNA + S-adenosyl-L-methionine = N(1)-methylguanosine(37) in tRNA + S-adenosyl-L-homocysteine + H(+)</text>
        <dbReference type="Rhea" id="RHEA:36899"/>
        <dbReference type="Rhea" id="RHEA-COMP:10145"/>
        <dbReference type="Rhea" id="RHEA-COMP:10147"/>
        <dbReference type="ChEBI" id="CHEBI:15378"/>
        <dbReference type="ChEBI" id="CHEBI:57856"/>
        <dbReference type="ChEBI" id="CHEBI:59789"/>
        <dbReference type="ChEBI" id="CHEBI:73542"/>
        <dbReference type="ChEBI" id="CHEBI:74269"/>
        <dbReference type="EC" id="2.1.1.228"/>
    </reaction>
</comment>
<reference evidence="19 20" key="1">
    <citation type="submission" date="2018-12" db="EMBL/GenBank/DDBJ databases">
        <title>Complete genome sequence of Iodobacter sp. H11R3.</title>
        <authorList>
            <person name="Bae J.-W."/>
        </authorList>
    </citation>
    <scope>NUCLEOTIDE SEQUENCE [LARGE SCALE GENOMIC DNA]</scope>
    <source>
        <strain evidence="19 20">H11R3</strain>
    </source>
</reference>
<evidence type="ECO:0000313" key="19">
    <source>
        <dbReference type="EMBL" id="AZN36999.1"/>
    </source>
</evidence>
<dbReference type="EMBL" id="CP034433">
    <property type="protein sequence ID" value="AZN36999.1"/>
    <property type="molecule type" value="Genomic_DNA"/>
</dbReference>
<dbReference type="GO" id="GO:0052906">
    <property type="term" value="F:tRNA (guanine(37)-N1)-methyltransferase activity"/>
    <property type="evidence" value="ECO:0007669"/>
    <property type="project" value="UniProtKB-UniRule"/>
</dbReference>
<dbReference type="NCBIfam" id="NF000648">
    <property type="entry name" value="PRK00026.1"/>
    <property type="match status" value="1"/>
</dbReference>
<dbReference type="Proteomes" id="UP000282438">
    <property type="component" value="Chromosome"/>
</dbReference>
<comment type="subcellular location">
    <subcellularLocation>
        <location evidence="2 15 17">Cytoplasm</location>
    </subcellularLocation>
</comment>
<gene>
    <name evidence="15 19" type="primary">trmD</name>
    <name evidence="19" type="ORF">EJO50_11200</name>
</gene>
<keyword evidence="7 15" id="KW-0963">Cytoplasm</keyword>
<dbReference type="InterPro" id="IPR023148">
    <property type="entry name" value="tRNA_m1G_MeTrfase_C_sf"/>
</dbReference>
<dbReference type="InterPro" id="IPR029026">
    <property type="entry name" value="tRNA_m1G_MTases_N"/>
</dbReference>
<evidence type="ECO:0000256" key="5">
    <source>
        <dbReference type="ARBA" id="ARBA00012807"/>
    </source>
</evidence>
<keyword evidence="10 15" id="KW-0949">S-adenosyl-L-methionine</keyword>
<dbReference type="FunFam" id="3.40.1280.10:FF:000001">
    <property type="entry name" value="tRNA (guanine-N(1)-)-methyltransferase"/>
    <property type="match status" value="1"/>
</dbReference>
<evidence type="ECO:0000256" key="14">
    <source>
        <dbReference type="ARBA" id="ARBA00047783"/>
    </source>
</evidence>
<dbReference type="OrthoDB" id="9807416at2"/>
<dbReference type="InterPro" id="IPR002649">
    <property type="entry name" value="tRNA_m1G_MeTrfase_TrmD"/>
</dbReference>
<dbReference type="HAMAP" id="MF_00605">
    <property type="entry name" value="TrmD"/>
    <property type="match status" value="1"/>
</dbReference>
<dbReference type="InterPro" id="IPR029028">
    <property type="entry name" value="Alpha/beta_knot_MTases"/>
</dbReference>
<evidence type="ECO:0000256" key="6">
    <source>
        <dbReference type="ARBA" id="ARBA00014679"/>
    </source>
</evidence>
<keyword evidence="20" id="KW-1185">Reference proteome</keyword>
<dbReference type="Pfam" id="PF01746">
    <property type="entry name" value="tRNA_m1G_MT"/>
    <property type="match status" value="1"/>
</dbReference>
<evidence type="ECO:0000256" key="9">
    <source>
        <dbReference type="ARBA" id="ARBA00022679"/>
    </source>
</evidence>
<dbReference type="GO" id="GO:0005829">
    <property type="term" value="C:cytosol"/>
    <property type="evidence" value="ECO:0007669"/>
    <property type="project" value="TreeGrafter"/>
</dbReference>
<evidence type="ECO:0000256" key="12">
    <source>
        <dbReference type="ARBA" id="ARBA00029736"/>
    </source>
</evidence>
<dbReference type="FunFam" id="1.10.1270.20:FF:000001">
    <property type="entry name" value="tRNA (guanine-N(1)-)-methyltransferase"/>
    <property type="match status" value="1"/>
</dbReference>
<dbReference type="SUPFAM" id="SSF75217">
    <property type="entry name" value="alpha/beta knot"/>
    <property type="match status" value="1"/>
</dbReference>
<evidence type="ECO:0000256" key="10">
    <source>
        <dbReference type="ARBA" id="ARBA00022691"/>
    </source>
</evidence>
<protein>
    <recommendedName>
        <fullName evidence="6 15">tRNA (guanine-N(1)-)-methyltransferase</fullName>
        <ecNumber evidence="5 15">2.1.1.228</ecNumber>
    </recommendedName>
    <alternativeName>
        <fullName evidence="12 15">M1G-methyltransferase</fullName>
    </alternativeName>
    <alternativeName>
        <fullName evidence="13 15">tRNA [GM37] methyltransferase</fullName>
    </alternativeName>
</protein>
<sequence length="281" mass="31488">MLCSRLILLLKQSLWIGALITKAQVYRFDVITLFPEMFEAITCHGITRRAVELGLFGLNSWNPRDFTVDKHRTVDDRPYGGGPGMVMLPEPLESALEAAKKRQREEGVASTHTVYLSPQGAALTHDKVLELAQKPGLVLLCGRYEGVDERLLDRQIDEEISVGDYVLSGGELPAMVLMDAIIRQLPGVLNTAASAEEDSFVDGLLDCPHYTRPENYLGMSVPEVLLSGNHALIRRWRLKQSLGRTFLRRPDLLIKRQLSKEEARLLAEFKADLVINQDQVV</sequence>
<dbReference type="PANTHER" id="PTHR46417:SF1">
    <property type="entry name" value="TRNA (GUANINE-N(1)-)-METHYLTRANSFERASE"/>
    <property type="match status" value="1"/>
</dbReference>
<keyword evidence="9 15" id="KW-0808">Transferase</keyword>
<dbReference type="PANTHER" id="PTHR46417">
    <property type="entry name" value="TRNA (GUANINE-N(1)-)-METHYLTRANSFERASE"/>
    <property type="match status" value="1"/>
</dbReference>
<proteinExistence type="inferred from homology"/>
<evidence type="ECO:0000256" key="2">
    <source>
        <dbReference type="ARBA" id="ARBA00004496"/>
    </source>
</evidence>
<evidence type="ECO:0000313" key="20">
    <source>
        <dbReference type="Proteomes" id="UP000282438"/>
    </source>
</evidence>
<accession>A0A3S8ZU69</accession>
<dbReference type="Gene3D" id="3.40.1280.10">
    <property type="match status" value="1"/>
</dbReference>
<keyword evidence="11 15" id="KW-0819">tRNA processing</keyword>
<dbReference type="EC" id="2.1.1.228" evidence="5 15"/>
<evidence type="ECO:0000256" key="16">
    <source>
        <dbReference type="PIRSR" id="PIRSR000386-1"/>
    </source>
</evidence>
<evidence type="ECO:0000256" key="13">
    <source>
        <dbReference type="ARBA" id="ARBA00033392"/>
    </source>
</evidence>
<dbReference type="Gene3D" id="1.10.1270.20">
    <property type="entry name" value="tRNA(m1g37)methyltransferase, domain 2"/>
    <property type="match status" value="1"/>
</dbReference>
<dbReference type="GO" id="GO:0002939">
    <property type="term" value="P:tRNA N1-guanine methylation"/>
    <property type="evidence" value="ECO:0007669"/>
    <property type="project" value="TreeGrafter"/>
</dbReference>
<feature type="binding site" evidence="15 16">
    <location>
        <position position="142"/>
    </location>
    <ligand>
        <name>S-adenosyl-L-methionine</name>
        <dbReference type="ChEBI" id="CHEBI:59789"/>
    </ligand>
</feature>
<evidence type="ECO:0000259" key="18">
    <source>
        <dbReference type="Pfam" id="PF01746"/>
    </source>
</evidence>
<comment type="similarity">
    <text evidence="3 15 17">Belongs to the RNA methyltransferase TrmD family.</text>
</comment>
<feature type="binding site" evidence="15 16">
    <location>
        <begin position="162"/>
        <end position="167"/>
    </location>
    <ligand>
        <name>S-adenosyl-L-methionine</name>
        <dbReference type="ChEBI" id="CHEBI:59789"/>
    </ligand>
</feature>
<dbReference type="InterPro" id="IPR016009">
    <property type="entry name" value="tRNA_MeTrfase_TRMD/TRM10"/>
</dbReference>
<evidence type="ECO:0000256" key="7">
    <source>
        <dbReference type="ARBA" id="ARBA00022490"/>
    </source>
</evidence>
<evidence type="ECO:0000256" key="11">
    <source>
        <dbReference type="ARBA" id="ARBA00022694"/>
    </source>
</evidence>
<dbReference type="CDD" id="cd18080">
    <property type="entry name" value="TrmD-like"/>
    <property type="match status" value="1"/>
</dbReference>
<dbReference type="KEGG" id="iod:EJO50_11200"/>
<evidence type="ECO:0000256" key="15">
    <source>
        <dbReference type="HAMAP-Rule" id="MF_00605"/>
    </source>
</evidence>